<dbReference type="OrthoDB" id="5279008at2759"/>
<comment type="caution">
    <text evidence="3">The sequence shown here is derived from an EMBL/GenBank/DDBJ whole genome shotgun (WGS) entry which is preliminary data.</text>
</comment>
<dbReference type="SUPFAM" id="SSF81383">
    <property type="entry name" value="F-box domain"/>
    <property type="match status" value="1"/>
</dbReference>
<evidence type="ECO:0000313" key="3">
    <source>
        <dbReference type="EMBL" id="KAG9698134.1"/>
    </source>
</evidence>
<organism evidence="3 4">
    <name type="scientific">Aureobasidium melanogenum</name>
    <name type="common">Aureobasidium pullulans var. melanogenum</name>
    <dbReference type="NCBI Taxonomy" id="46634"/>
    <lineage>
        <taxon>Eukaryota</taxon>
        <taxon>Fungi</taxon>
        <taxon>Dikarya</taxon>
        <taxon>Ascomycota</taxon>
        <taxon>Pezizomycotina</taxon>
        <taxon>Dothideomycetes</taxon>
        <taxon>Dothideomycetidae</taxon>
        <taxon>Dothideales</taxon>
        <taxon>Saccotheciaceae</taxon>
        <taxon>Aureobasidium</taxon>
    </lineage>
</organism>
<reference evidence="3" key="1">
    <citation type="journal article" date="2021" name="J Fungi (Basel)">
        <title>Virulence traits and population genomics of the black yeast Aureobasidium melanogenum.</title>
        <authorList>
            <person name="Cernosa A."/>
            <person name="Sun X."/>
            <person name="Gostincar C."/>
            <person name="Fang C."/>
            <person name="Gunde-Cimerman N."/>
            <person name="Song Z."/>
        </authorList>
    </citation>
    <scope>NUCLEOTIDE SEQUENCE</scope>
    <source>
        <strain evidence="3">EXF-9911</strain>
    </source>
</reference>
<dbReference type="PROSITE" id="PS50181">
    <property type="entry name" value="FBOX"/>
    <property type="match status" value="1"/>
</dbReference>
<proteinExistence type="predicted"/>
<name>A0A9P8ETI5_AURME</name>
<evidence type="ECO:0000313" key="4">
    <source>
        <dbReference type="Proteomes" id="UP000779574"/>
    </source>
</evidence>
<dbReference type="InterPro" id="IPR036047">
    <property type="entry name" value="F-box-like_dom_sf"/>
</dbReference>
<dbReference type="CDD" id="cd09917">
    <property type="entry name" value="F-box_SF"/>
    <property type="match status" value="1"/>
</dbReference>
<dbReference type="Pfam" id="PF00646">
    <property type="entry name" value="F-box"/>
    <property type="match status" value="1"/>
</dbReference>
<dbReference type="InterPro" id="IPR001810">
    <property type="entry name" value="F-box_dom"/>
</dbReference>
<dbReference type="EMBL" id="JAHFXF010000060">
    <property type="protein sequence ID" value="KAG9698134.1"/>
    <property type="molecule type" value="Genomic_DNA"/>
</dbReference>
<sequence length="613" mass="68533">MAKNPCKSALGTVSIEFQDSFFVYEIFHYIQADKFSSDTLSTPALFLTRLNSSACTGSPHSRSGTLYLPGLLAMSNQMDPDALSSDLINAVIHFIRIPHARRALYELLNDPSFVHTDILDLPLEVLERVILFVDPKDLIALRLTCKKLGKAVTSKFTLVDIAAHPYFGKFIEAIILDTTCSLEYIESSKSLASSTTDGSLSYRDFYYALEQVFNYLSLYNNLNTLGLTDRNPTSFGIQELLSRPPAHLFKQQRGHIFSNIRYFAESANLNISQLNIDSVQALRSDSSIFIFANVNIGLAIGLLWDHERKSLEMTGLTEWVWPVPDNMVFGLLGDMTLISSASIKELILSSCHVRTDRDYSKLIEFLHTCSRTLEKVKLSGIVIEGNSTWSPVLRLLACAPHLMEFDMATLSRHALDFVNSERQDAVVLHIEEWFGHGDDVSAELKDLAAAVESDEFAWESLNDTEKWTYHMTGRKKIPEMLKDKSLIDSESITSGDTLDETTVAPPPANPANDENNLKEALDTAEEVSVFEAMTQEEREQQEDLIAYWDHVKTSGQTAHHENTLEPDGGAIVVPENAQTGLHAPSLNHKETMESDMFMLVEEVATMFGNLTLT</sequence>
<reference evidence="3" key="2">
    <citation type="submission" date="2021-08" db="EMBL/GenBank/DDBJ databases">
        <authorList>
            <person name="Gostincar C."/>
            <person name="Sun X."/>
            <person name="Song Z."/>
            <person name="Gunde-Cimerman N."/>
        </authorList>
    </citation>
    <scope>NUCLEOTIDE SEQUENCE</scope>
    <source>
        <strain evidence="3">EXF-9911</strain>
    </source>
</reference>
<dbReference type="AlphaFoldDB" id="A0A9P8ETI5"/>
<gene>
    <name evidence="3" type="ORF">KCU76_g2472</name>
</gene>
<dbReference type="SMART" id="SM00256">
    <property type="entry name" value="FBOX"/>
    <property type="match status" value="1"/>
</dbReference>
<dbReference type="Proteomes" id="UP000779574">
    <property type="component" value="Unassembled WGS sequence"/>
</dbReference>
<accession>A0A9P8ETI5</accession>
<evidence type="ECO:0000256" key="1">
    <source>
        <dbReference type="SAM" id="MobiDB-lite"/>
    </source>
</evidence>
<evidence type="ECO:0000259" key="2">
    <source>
        <dbReference type="PROSITE" id="PS50181"/>
    </source>
</evidence>
<protein>
    <recommendedName>
        <fullName evidence="2">F-box domain-containing protein</fullName>
    </recommendedName>
</protein>
<feature type="non-terminal residue" evidence="3">
    <location>
        <position position="1"/>
    </location>
</feature>
<feature type="domain" description="F-box" evidence="2">
    <location>
        <begin position="115"/>
        <end position="161"/>
    </location>
</feature>
<feature type="region of interest" description="Disordered" evidence="1">
    <location>
        <begin position="492"/>
        <end position="515"/>
    </location>
</feature>